<dbReference type="PANTHER" id="PTHR42951:SF14">
    <property type="entry name" value="METALLO-BETA-LACTAMASE SUPERFAMILY PROTEIN"/>
    <property type="match status" value="1"/>
</dbReference>
<dbReference type="InterPro" id="IPR050855">
    <property type="entry name" value="NDM-1-like"/>
</dbReference>
<dbReference type="Pfam" id="PF00753">
    <property type="entry name" value="Lactamase_B"/>
    <property type="match status" value="1"/>
</dbReference>
<dbReference type="EMBL" id="AMGW01000003">
    <property type="protein sequence ID" value="EXJ60879.1"/>
    <property type="molecule type" value="Genomic_DNA"/>
</dbReference>
<dbReference type="Proteomes" id="UP000019473">
    <property type="component" value="Unassembled WGS sequence"/>
</dbReference>
<keyword evidence="4" id="KW-1185">Reference proteome</keyword>
<dbReference type="InterPro" id="IPR036866">
    <property type="entry name" value="RibonucZ/Hydroxyglut_hydro"/>
</dbReference>
<gene>
    <name evidence="3" type="ORF">A1O7_05032</name>
</gene>
<evidence type="ECO:0000313" key="4">
    <source>
        <dbReference type="Proteomes" id="UP000019473"/>
    </source>
</evidence>
<name>W9WRC0_9EURO</name>
<dbReference type="AlphaFoldDB" id="W9WRC0"/>
<accession>W9WRC0</accession>
<dbReference type="RefSeq" id="XP_007757232.1">
    <property type="nucleotide sequence ID" value="XM_007759042.1"/>
</dbReference>
<evidence type="ECO:0000259" key="2">
    <source>
        <dbReference type="SMART" id="SM00849"/>
    </source>
</evidence>
<feature type="signal peptide" evidence="1">
    <location>
        <begin position="1"/>
        <end position="21"/>
    </location>
</feature>
<dbReference type="HOGENOM" id="CLU_054962_1_0_1"/>
<reference evidence="3 4" key="1">
    <citation type="submission" date="2013-03" db="EMBL/GenBank/DDBJ databases">
        <title>The Genome Sequence of Cladophialophora yegresii CBS 114405.</title>
        <authorList>
            <consortium name="The Broad Institute Genomics Platform"/>
            <person name="Cuomo C."/>
            <person name="de Hoog S."/>
            <person name="Gorbushina A."/>
            <person name="Walker B."/>
            <person name="Young S.K."/>
            <person name="Zeng Q."/>
            <person name="Gargeya S."/>
            <person name="Fitzgerald M."/>
            <person name="Haas B."/>
            <person name="Abouelleil A."/>
            <person name="Allen A.W."/>
            <person name="Alvarado L."/>
            <person name="Arachchi H.M."/>
            <person name="Berlin A.M."/>
            <person name="Chapman S.B."/>
            <person name="Gainer-Dewar J."/>
            <person name="Goldberg J."/>
            <person name="Griggs A."/>
            <person name="Gujja S."/>
            <person name="Hansen M."/>
            <person name="Howarth C."/>
            <person name="Imamovic A."/>
            <person name="Ireland A."/>
            <person name="Larimer J."/>
            <person name="McCowan C."/>
            <person name="Murphy C."/>
            <person name="Pearson M."/>
            <person name="Poon T.W."/>
            <person name="Priest M."/>
            <person name="Roberts A."/>
            <person name="Saif S."/>
            <person name="Shea T."/>
            <person name="Sisk P."/>
            <person name="Sykes S."/>
            <person name="Wortman J."/>
            <person name="Nusbaum C."/>
            <person name="Birren B."/>
        </authorList>
    </citation>
    <scope>NUCLEOTIDE SEQUENCE [LARGE SCALE GENOMIC DNA]</scope>
    <source>
        <strain evidence="3 4">CBS 114405</strain>
    </source>
</reference>
<dbReference type="Gene3D" id="3.60.15.10">
    <property type="entry name" value="Ribonuclease Z/Hydroxyacylglutathione hydrolase-like"/>
    <property type="match status" value="1"/>
</dbReference>
<protein>
    <recommendedName>
        <fullName evidence="2">Metallo-beta-lactamase domain-containing protein</fullName>
    </recommendedName>
</protein>
<dbReference type="InterPro" id="IPR001279">
    <property type="entry name" value="Metallo-B-lactamas"/>
</dbReference>
<dbReference type="GeneID" id="19179617"/>
<dbReference type="STRING" id="1182544.W9WRC0"/>
<comment type="caution">
    <text evidence="3">The sequence shown here is derived from an EMBL/GenBank/DDBJ whole genome shotgun (WGS) entry which is preliminary data.</text>
</comment>
<proteinExistence type="predicted"/>
<dbReference type="SMART" id="SM00849">
    <property type="entry name" value="Lactamase_B"/>
    <property type="match status" value="1"/>
</dbReference>
<feature type="chain" id="PRO_5004931429" description="Metallo-beta-lactamase domain-containing protein" evidence="1">
    <location>
        <begin position="22"/>
        <end position="316"/>
    </location>
</feature>
<dbReference type="PANTHER" id="PTHR42951">
    <property type="entry name" value="METALLO-BETA-LACTAMASE DOMAIN-CONTAINING"/>
    <property type="match status" value="1"/>
</dbReference>
<keyword evidence="1" id="KW-0732">Signal</keyword>
<dbReference type="VEuPathDB" id="FungiDB:A1O7_05032"/>
<evidence type="ECO:0000313" key="3">
    <source>
        <dbReference type="EMBL" id="EXJ60879.1"/>
    </source>
</evidence>
<dbReference type="eggNOG" id="ENOG502SMSJ">
    <property type="taxonomic scope" value="Eukaryota"/>
</dbReference>
<dbReference type="SUPFAM" id="SSF56281">
    <property type="entry name" value="Metallo-hydrolase/oxidoreductase"/>
    <property type="match status" value="1"/>
</dbReference>
<dbReference type="OrthoDB" id="536211at2759"/>
<sequence>MRTFLLSLVFLACAFPSPYPAEFVTSANGLRADVYHLPPAPVVYQNSTALTFSPTAFTLIQGSHHAVLVDAPATGAQATNLTAWIKATLGPRKSLKYIYITHGHGDHFFTAPLICAAFPGCQVVAREDVNAHMHEQYEEPLFSSLWLSLFPGGQITSVPFNASYILREADRTFMLEGHALRAVEVGQGDTYNSTVLHVPDLELVVGGDVIYGKCHQLFVEDWTAELRQQWIQSLDRAAALKPAFVVPSHTKPGDGFAPSHIRDTKTYIRTWERVLAQSKSWEELEGEMKKAFPFRDGSFILRWSSQAPFGASSIVA</sequence>
<organism evidence="3 4">
    <name type="scientific">Cladophialophora yegresii CBS 114405</name>
    <dbReference type="NCBI Taxonomy" id="1182544"/>
    <lineage>
        <taxon>Eukaryota</taxon>
        <taxon>Fungi</taxon>
        <taxon>Dikarya</taxon>
        <taxon>Ascomycota</taxon>
        <taxon>Pezizomycotina</taxon>
        <taxon>Eurotiomycetes</taxon>
        <taxon>Chaetothyriomycetidae</taxon>
        <taxon>Chaetothyriales</taxon>
        <taxon>Herpotrichiellaceae</taxon>
        <taxon>Cladophialophora</taxon>
    </lineage>
</organism>
<feature type="domain" description="Metallo-beta-lactamase" evidence="2">
    <location>
        <begin position="54"/>
        <end position="249"/>
    </location>
</feature>
<evidence type="ECO:0000256" key="1">
    <source>
        <dbReference type="SAM" id="SignalP"/>
    </source>
</evidence>
<dbReference type="CDD" id="cd07739">
    <property type="entry name" value="metallo-hydrolase-like_MBL-fold"/>
    <property type="match status" value="1"/>
</dbReference>